<dbReference type="EMBL" id="KZ308144">
    <property type="protein sequence ID" value="KAG8222829.1"/>
    <property type="molecule type" value="Genomic_DNA"/>
</dbReference>
<dbReference type="PANTHER" id="PTHR42985:SF39">
    <property type="entry name" value="GH10366P"/>
    <property type="match status" value="1"/>
</dbReference>
<reference evidence="13" key="2">
    <citation type="submission" date="2017-10" db="EMBL/GenBank/DDBJ databases">
        <title>Ladona fulva Genome sequencing and assembly.</title>
        <authorList>
            <person name="Murali S."/>
            <person name="Richards S."/>
            <person name="Bandaranaike D."/>
            <person name="Bellair M."/>
            <person name="Blankenburg K."/>
            <person name="Chao H."/>
            <person name="Dinh H."/>
            <person name="Doddapaneni H."/>
            <person name="Dugan-Rocha S."/>
            <person name="Elkadiri S."/>
            <person name="Gnanaolivu R."/>
            <person name="Hernandez B."/>
            <person name="Skinner E."/>
            <person name="Javaid M."/>
            <person name="Lee S."/>
            <person name="Li M."/>
            <person name="Ming W."/>
            <person name="Munidasa M."/>
            <person name="Muniz J."/>
            <person name="Nguyen L."/>
            <person name="Hughes D."/>
            <person name="Osuji N."/>
            <person name="Pu L.-L."/>
            <person name="Puazo M."/>
            <person name="Qu C."/>
            <person name="Quiroz J."/>
            <person name="Raj R."/>
            <person name="Weissenberger G."/>
            <person name="Xin Y."/>
            <person name="Zou X."/>
            <person name="Han Y."/>
            <person name="Worley K."/>
            <person name="Muzny D."/>
            <person name="Gibbs R."/>
        </authorList>
    </citation>
    <scope>NUCLEOTIDE SEQUENCE</scope>
    <source>
        <strain evidence="13">Sampled in the wild</strain>
    </source>
</reference>
<feature type="transmembrane region" description="Helical" evidence="12">
    <location>
        <begin position="259"/>
        <end position="284"/>
    </location>
</feature>
<dbReference type="Proteomes" id="UP000792457">
    <property type="component" value="Unassembled WGS sequence"/>
</dbReference>
<evidence type="ECO:0000313" key="13">
    <source>
        <dbReference type="EMBL" id="KAG8222829.1"/>
    </source>
</evidence>
<comment type="similarity">
    <text evidence="2 11">Belongs to the sodium:solute symporter (SSF) (TC 2.A.21) family.</text>
</comment>
<gene>
    <name evidence="13" type="ORF">J437_LFUL005035</name>
</gene>
<dbReference type="AlphaFoldDB" id="A0A8K0NWZ1"/>
<evidence type="ECO:0000256" key="1">
    <source>
        <dbReference type="ARBA" id="ARBA00004651"/>
    </source>
</evidence>
<evidence type="ECO:0008006" key="15">
    <source>
        <dbReference type="Google" id="ProtNLM"/>
    </source>
</evidence>
<comment type="caution">
    <text evidence="13">The sequence shown here is derived from an EMBL/GenBank/DDBJ whole genome shotgun (WGS) entry which is preliminary data.</text>
</comment>
<dbReference type="PROSITE" id="PS50283">
    <property type="entry name" value="NA_SOLUT_SYMP_3"/>
    <property type="match status" value="2"/>
</dbReference>
<feature type="transmembrane region" description="Helical" evidence="12">
    <location>
        <begin position="169"/>
        <end position="188"/>
    </location>
</feature>
<keyword evidence="7" id="KW-0915">Sodium</keyword>
<evidence type="ECO:0000256" key="9">
    <source>
        <dbReference type="ARBA" id="ARBA00023136"/>
    </source>
</evidence>
<feature type="transmembrane region" description="Helical" evidence="12">
    <location>
        <begin position="96"/>
        <end position="114"/>
    </location>
</feature>
<feature type="transmembrane region" description="Helical" evidence="12">
    <location>
        <begin position="126"/>
        <end position="148"/>
    </location>
</feature>
<keyword evidence="5 12" id="KW-0812">Transmembrane</keyword>
<evidence type="ECO:0000256" key="6">
    <source>
        <dbReference type="ARBA" id="ARBA00022989"/>
    </source>
</evidence>
<keyword evidence="3" id="KW-0813">Transport</keyword>
<reference evidence="13" key="1">
    <citation type="submission" date="2013-04" db="EMBL/GenBank/DDBJ databases">
        <authorList>
            <person name="Qu J."/>
            <person name="Murali S.C."/>
            <person name="Bandaranaike D."/>
            <person name="Bellair M."/>
            <person name="Blankenburg K."/>
            <person name="Chao H."/>
            <person name="Dinh H."/>
            <person name="Doddapaneni H."/>
            <person name="Downs B."/>
            <person name="Dugan-Rocha S."/>
            <person name="Elkadiri S."/>
            <person name="Gnanaolivu R.D."/>
            <person name="Hernandez B."/>
            <person name="Javaid M."/>
            <person name="Jayaseelan J.C."/>
            <person name="Lee S."/>
            <person name="Li M."/>
            <person name="Ming W."/>
            <person name="Munidasa M."/>
            <person name="Muniz J."/>
            <person name="Nguyen L."/>
            <person name="Ongeri F."/>
            <person name="Osuji N."/>
            <person name="Pu L.-L."/>
            <person name="Puazo M."/>
            <person name="Qu C."/>
            <person name="Quiroz J."/>
            <person name="Raj R."/>
            <person name="Weissenberger G."/>
            <person name="Xin Y."/>
            <person name="Zou X."/>
            <person name="Han Y."/>
            <person name="Richards S."/>
            <person name="Worley K."/>
            <person name="Muzny D."/>
            <person name="Gibbs R."/>
        </authorList>
    </citation>
    <scope>NUCLEOTIDE SEQUENCE</scope>
    <source>
        <strain evidence="13">Sampled in the wild</strain>
    </source>
</reference>
<dbReference type="InterPro" id="IPR001734">
    <property type="entry name" value="Na/solute_symporter"/>
</dbReference>
<evidence type="ECO:0000256" key="8">
    <source>
        <dbReference type="ARBA" id="ARBA00023065"/>
    </source>
</evidence>
<protein>
    <recommendedName>
        <fullName evidence="15">Sodium-coupled monocarboxylate transporter 1</fullName>
    </recommendedName>
</protein>
<evidence type="ECO:0000256" key="3">
    <source>
        <dbReference type="ARBA" id="ARBA00022448"/>
    </source>
</evidence>
<comment type="subcellular location">
    <subcellularLocation>
        <location evidence="1">Cell membrane</location>
        <topology evidence="1">Multi-pass membrane protein</topology>
    </subcellularLocation>
</comment>
<evidence type="ECO:0000256" key="12">
    <source>
        <dbReference type="SAM" id="Phobius"/>
    </source>
</evidence>
<sequence>MDSEIMSTTASIFRSGPVKDRHFGWQDYAVFAGMLVVSAMIGIYHGFNWRQILCRWTGGFSRAPSKGGADGGQAESAGGGQSSGEFLMGNRSMSTVPVALSMLASFLSSITLMGQPAEVYLFGSQMWLFGLAAFFVVPIAGYIFVPLFHKLQVTSAYEGGMKAVVWTDTFQVVILYGSMIAVLVKGTIDIGGISTVWERNEASGRNIFFNWNPDPTDRYSVWSVVLGVGCLHVGTYGANQLQVQRYLSVATVAQARTMLWINAAGWTLVSLLTVYAGMLIYAAYFDCDPLISQTVKKPDQLFPLFVMDSLGDFPGFPGLFVSGIFSAGLSTVSTGVNSLAAIWFTELTGSSAEAKLCKGSQSGSVPKSALLKIRLSERASAIAVKALALGFGLFSYGVVFLVPYMGGLVPVSIFFYLTKYKI</sequence>
<accession>A0A8K0NWZ1</accession>
<dbReference type="Gene3D" id="1.20.1730.10">
    <property type="entry name" value="Sodium/glucose cotransporter"/>
    <property type="match status" value="2"/>
</dbReference>
<keyword evidence="14" id="KW-1185">Reference proteome</keyword>
<keyword evidence="6 12" id="KW-1133">Transmembrane helix</keyword>
<dbReference type="OrthoDB" id="6132759at2759"/>
<dbReference type="Pfam" id="PF00474">
    <property type="entry name" value="SSF"/>
    <property type="match status" value="2"/>
</dbReference>
<proteinExistence type="inferred from homology"/>
<evidence type="ECO:0000256" key="11">
    <source>
        <dbReference type="RuleBase" id="RU362091"/>
    </source>
</evidence>
<feature type="transmembrane region" description="Helical" evidence="12">
    <location>
        <begin position="393"/>
        <end position="417"/>
    </location>
</feature>
<evidence type="ECO:0000256" key="2">
    <source>
        <dbReference type="ARBA" id="ARBA00006434"/>
    </source>
</evidence>
<evidence type="ECO:0000256" key="5">
    <source>
        <dbReference type="ARBA" id="ARBA00022692"/>
    </source>
</evidence>
<dbReference type="GO" id="GO:0006814">
    <property type="term" value="P:sodium ion transport"/>
    <property type="evidence" value="ECO:0007669"/>
    <property type="project" value="UniProtKB-KW"/>
</dbReference>
<organism evidence="13 14">
    <name type="scientific">Ladona fulva</name>
    <name type="common">Scarce chaser dragonfly</name>
    <name type="synonym">Libellula fulva</name>
    <dbReference type="NCBI Taxonomy" id="123851"/>
    <lineage>
        <taxon>Eukaryota</taxon>
        <taxon>Metazoa</taxon>
        <taxon>Ecdysozoa</taxon>
        <taxon>Arthropoda</taxon>
        <taxon>Hexapoda</taxon>
        <taxon>Insecta</taxon>
        <taxon>Pterygota</taxon>
        <taxon>Palaeoptera</taxon>
        <taxon>Odonata</taxon>
        <taxon>Epiprocta</taxon>
        <taxon>Anisoptera</taxon>
        <taxon>Libelluloidea</taxon>
        <taxon>Libellulidae</taxon>
        <taxon>Ladona</taxon>
    </lineage>
</organism>
<dbReference type="GO" id="GO:0005886">
    <property type="term" value="C:plasma membrane"/>
    <property type="evidence" value="ECO:0007669"/>
    <property type="project" value="UniProtKB-SubCell"/>
</dbReference>
<name>A0A8K0NWZ1_LADFU</name>
<evidence type="ECO:0000256" key="7">
    <source>
        <dbReference type="ARBA" id="ARBA00023053"/>
    </source>
</evidence>
<keyword evidence="8" id="KW-0406">Ion transport</keyword>
<feature type="transmembrane region" description="Helical" evidence="12">
    <location>
        <begin position="219"/>
        <end position="238"/>
    </location>
</feature>
<dbReference type="InterPro" id="IPR051163">
    <property type="entry name" value="Sodium:Solute_Symporter_SSF"/>
</dbReference>
<feature type="transmembrane region" description="Helical" evidence="12">
    <location>
        <begin position="28"/>
        <end position="47"/>
    </location>
</feature>
<dbReference type="InterPro" id="IPR038377">
    <property type="entry name" value="Na/Glc_symporter_sf"/>
</dbReference>
<keyword evidence="10" id="KW-0739">Sodium transport</keyword>
<dbReference type="GO" id="GO:0015293">
    <property type="term" value="F:symporter activity"/>
    <property type="evidence" value="ECO:0007669"/>
    <property type="project" value="TreeGrafter"/>
</dbReference>
<evidence type="ECO:0000256" key="10">
    <source>
        <dbReference type="ARBA" id="ARBA00023201"/>
    </source>
</evidence>
<evidence type="ECO:0000313" key="14">
    <source>
        <dbReference type="Proteomes" id="UP000792457"/>
    </source>
</evidence>
<dbReference type="PANTHER" id="PTHR42985">
    <property type="entry name" value="SODIUM-COUPLED MONOCARBOXYLATE TRANSPORTER"/>
    <property type="match status" value="1"/>
</dbReference>
<keyword evidence="4" id="KW-1003">Cell membrane</keyword>
<keyword evidence="9 12" id="KW-0472">Membrane</keyword>
<feature type="non-terminal residue" evidence="13">
    <location>
        <position position="1"/>
    </location>
</feature>
<evidence type="ECO:0000256" key="4">
    <source>
        <dbReference type="ARBA" id="ARBA00022475"/>
    </source>
</evidence>